<dbReference type="AlphaFoldDB" id="A0A1T3P3W7"/>
<dbReference type="OrthoDB" id="9770306at2"/>
<dbReference type="PANTHER" id="PTHR30296:SF0">
    <property type="entry name" value="LACTATE UTILIZATION PROTEIN A"/>
    <property type="match status" value="1"/>
</dbReference>
<proteinExistence type="predicted"/>
<dbReference type="STRING" id="159449.B4N89_24355"/>
<dbReference type="GO" id="GO:0016491">
    <property type="term" value="F:oxidoreductase activity"/>
    <property type="evidence" value="ECO:0007669"/>
    <property type="project" value="UniProtKB-ARBA"/>
</dbReference>
<sequence>MRVGLFITCVNDTLYPRTGRAVVRLLERLGCTVDFPTAQTCCGQMHWNTGYGKRIEPMVAGFADTFAGYDAVVTPSGSCGAMIRDNHPRAAARAADPGLSARVAAVVPKVYDLTEFIVDVLGVTDVGAYFPHRVVYHPTCHSRRLLGLGDRPTALLREVRGLELVDLPGEEECCGFGGTFAVKNPDVSTAMGADKVRHAAGTGAEVLCAADNSCLMHIGGLMDRQRTGMRVVHLAEILASTAG</sequence>
<protein>
    <submittedName>
        <fullName evidence="2">Fe-S oxidoreductase</fullName>
    </submittedName>
</protein>
<dbReference type="Pfam" id="PF02754">
    <property type="entry name" value="CCG"/>
    <property type="match status" value="2"/>
</dbReference>
<organism evidence="2 3">
    <name type="scientific">Embleya scabrispora</name>
    <dbReference type="NCBI Taxonomy" id="159449"/>
    <lineage>
        <taxon>Bacteria</taxon>
        <taxon>Bacillati</taxon>
        <taxon>Actinomycetota</taxon>
        <taxon>Actinomycetes</taxon>
        <taxon>Kitasatosporales</taxon>
        <taxon>Streptomycetaceae</taxon>
        <taxon>Embleya</taxon>
    </lineage>
</organism>
<feature type="domain" description="Cysteine-rich" evidence="1">
    <location>
        <begin position="3"/>
        <end position="84"/>
    </location>
</feature>
<evidence type="ECO:0000313" key="2">
    <source>
        <dbReference type="EMBL" id="OPC83655.1"/>
    </source>
</evidence>
<name>A0A1T3P3W7_9ACTN</name>
<feature type="domain" description="Cysteine-rich" evidence="1">
    <location>
        <begin position="134"/>
        <end position="218"/>
    </location>
</feature>
<dbReference type="GO" id="GO:0005829">
    <property type="term" value="C:cytosol"/>
    <property type="evidence" value="ECO:0007669"/>
    <property type="project" value="TreeGrafter"/>
</dbReference>
<dbReference type="InterPro" id="IPR004017">
    <property type="entry name" value="Cys_rich_dom"/>
</dbReference>
<dbReference type="eggNOG" id="COG0247">
    <property type="taxonomic scope" value="Bacteria"/>
</dbReference>
<keyword evidence="3" id="KW-1185">Reference proteome</keyword>
<dbReference type="PANTHER" id="PTHR30296">
    <property type="entry name" value="UNCHARACTERIZED PROTEIN YKGE"/>
    <property type="match status" value="1"/>
</dbReference>
<dbReference type="Proteomes" id="UP000190037">
    <property type="component" value="Unassembled WGS sequence"/>
</dbReference>
<dbReference type="EMBL" id="MWQN01000001">
    <property type="protein sequence ID" value="OPC83655.1"/>
    <property type="molecule type" value="Genomic_DNA"/>
</dbReference>
<comment type="caution">
    <text evidence="2">The sequence shown here is derived from an EMBL/GenBank/DDBJ whole genome shotgun (WGS) entry which is preliminary data.</text>
</comment>
<evidence type="ECO:0000259" key="1">
    <source>
        <dbReference type="Pfam" id="PF02754"/>
    </source>
</evidence>
<dbReference type="RefSeq" id="WP_078977937.1">
    <property type="nucleotide sequence ID" value="NZ_MWQN01000001.1"/>
</dbReference>
<gene>
    <name evidence="2" type="ORF">B4N89_24355</name>
</gene>
<evidence type="ECO:0000313" key="3">
    <source>
        <dbReference type="Proteomes" id="UP000190037"/>
    </source>
</evidence>
<reference evidence="2 3" key="1">
    <citation type="submission" date="2017-03" db="EMBL/GenBank/DDBJ databases">
        <title>Draft genome sequence of Streptomyces scabrisporus NF3, endophyte isolated from Amphipterygium adstringens.</title>
        <authorList>
            <person name="Vazquez M."/>
            <person name="Ceapa C.D."/>
            <person name="Rodriguez Luna D."/>
            <person name="Sanchez Esquivel S."/>
        </authorList>
    </citation>
    <scope>NUCLEOTIDE SEQUENCE [LARGE SCALE GENOMIC DNA]</scope>
    <source>
        <strain evidence="2 3">NF3</strain>
    </source>
</reference>
<accession>A0A1T3P3W7</accession>